<dbReference type="PANTHER" id="PTHR11439:SF463">
    <property type="entry name" value="REVERSE TRANSCRIPTASE TY1_COPIA-TYPE DOMAIN-CONTAINING PROTEIN"/>
    <property type="match status" value="1"/>
</dbReference>
<dbReference type="PANTHER" id="PTHR11439">
    <property type="entry name" value="GAG-POL-RELATED RETROTRANSPOSON"/>
    <property type="match status" value="1"/>
</dbReference>
<organism evidence="2">
    <name type="scientific">Lygus hesperus</name>
    <name type="common">Western plant bug</name>
    <dbReference type="NCBI Taxonomy" id="30085"/>
    <lineage>
        <taxon>Eukaryota</taxon>
        <taxon>Metazoa</taxon>
        <taxon>Ecdysozoa</taxon>
        <taxon>Arthropoda</taxon>
        <taxon>Hexapoda</taxon>
        <taxon>Insecta</taxon>
        <taxon>Pterygota</taxon>
        <taxon>Neoptera</taxon>
        <taxon>Paraneoptera</taxon>
        <taxon>Hemiptera</taxon>
        <taxon>Heteroptera</taxon>
        <taxon>Panheteroptera</taxon>
        <taxon>Cimicomorpha</taxon>
        <taxon>Miridae</taxon>
        <taxon>Mirini</taxon>
        <taxon>Lygus</taxon>
    </lineage>
</organism>
<dbReference type="EMBL" id="GBHO01005430">
    <property type="protein sequence ID" value="JAG38174.1"/>
    <property type="molecule type" value="Transcribed_RNA"/>
</dbReference>
<dbReference type="InterPro" id="IPR013103">
    <property type="entry name" value="RVT_2"/>
</dbReference>
<proteinExistence type="predicted"/>
<dbReference type="InterPro" id="IPR043502">
    <property type="entry name" value="DNA/RNA_pol_sf"/>
</dbReference>
<protein>
    <submittedName>
        <fullName evidence="2">Retrovirus-related Pol polyprotein from transposon TNT 1-94</fullName>
    </submittedName>
</protein>
<reference evidence="2" key="1">
    <citation type="journal article" date="2014" name="PLoS ONE">
        <title>Transcriptome-Based Identification of ABC Transporters in the Western Tarnished Plant Bug Lygus hesperus.</title>
        <authorList>
            <person name="Hull J.J."/>
            <person name="Chaney K."/>
            <person name="Geib S.M."/>
            <person name="Fabrick J.A."/>
            <person name="Brent C.S."/>
            <person name="Walsh D."/>
            <person name="Lavine L.C."/>
        </authorList>
    </citation>
    <scope>NUCLEOTIDE SEQUENCE</scope>
</reference>
<name>A0A0A9Z147_LYGHE</name>
<feature type="domain" description="Reverse transcriptase Ty1/copia-type" evidence="1">
    <location>
        <begin position="3"/>
        <end position="138"/>
    </location>
</feature>
<dbReference type="AlphaFoldDB" id="A0A0A9Z147"/>
<evidence type="ECO:0000259" key="1">
    <source>
        <dbReference type="Pfam" id="PF07727"/>
    </source>
</evidence>
<evidence type="ECO:0000313" key="2">
    <source>
        <dbReference type="EMBL" id="JAG38174.1"/>
    </source>
</evidence>
<reference evidence="2" key="2">
    <citation type="submission" date="2014-07" db="EMBL/GenBank/DDBJ databases">
        <authorList>
            <person name="Hull J."/>
        </authorList>
    </citation>
    <scope>NUCLEOTIDE SEQUENCE</scope>
</reference>
<dbReference type="GO" id="GO:0071897">
    <property type="term" value="P:DNA biosynthetic process"/>
    <property type="evidence" value="ECO:0007669"/>
    <property type="project" value="UniProtKB-ARBA"/>
</dbReference>
<dbReference type="SUPFAM" id="SSF56672">
    <property type="entry name" value="DNA/RNA polymerases"/>
    <property type="match status" value="1"/>
</dbReference>
<sequence length="381" mass="43502">DGSSKVCRLRKSIYGLKQASRIWNQKLDLVLQSFGLTQSKFDSCVYFKIDGKSMLIVAVWVDDLLIFSNDRKLKKQVKLRLTRSFKMTDLGEAKSVLGFQLTRDRQAKRIWISQQHYIEEMLKRFHMDAANPVTTPMSNSEKFSKNQAPQTADERERMRKIPYQEAIGSLLFAAQVSRPDIAFAISSLSRFNNNPGMAHWTGVKRVFRYLRGTSSYKLQFDGLKAGPIHGYCDADWASDPDERRSVTGYIFVKCNGPISWCTKRQPTVALSTTEAEYMAMSSAAQEGLWLRGLSEEIEQSSQIPTQIFCDNQGARNLALNGAYQPRTKHIDVRHHFLRERIQAKLLAFTYIPTNRMVADSLTKALDVEKFSACIRCQGLRK</sequence>
<dbReference type="CDD" id="cd09272">
    <property type="entry name" value="RNase_HI_RT_Ty1"/>
    <property type="match status" value="1"/>
</dbReference>
<feature type="non-terminal residue" evidence="2">
    <location>
        <position position="1"/>
    </location>
</feature>
<accession>A0A0A9Z147</accession>
<dbReference type="Pfam" id="PF07727">
    <property type="entry name" value="RVT_2"/>
    <property type="match status" value="1"/>
</dbReference>
<gene>
    <name evidence="2" type="primary">POLX_179</name>
    <name evidence="2" type="ORF">CM83_14392</name>
</gene>